<feature type="transmembrane region" description="Helical" evidence="1">
    <location>
        <begin position="265"/>
        <end position="297"/>
    </location>
</feature>
<evidence type="ECO:0000313" key="2">
    <source>
        <dbReference type="EMBL" id="KTF03606.1"/>
    </source>
</evidence>
<dbReference type="EMBL" id="JASPDQ010000001">
    <property type="protein sequence ID" value="MDK8600874.1"/>
    <property type="molecule type" value="Genomic_DNA"/>
</dbReference>
<dbReference type="AlphaFoldDB" id="A0A0W1KI72"/>
<sequence>MNLHELPMIIFTVIAQMCVGMFIILGLVQMWLAARTDDRTADRLTTPIVYLIGPVMVFGLVASMFHMNDVTHTLNVIRNVATSWLSREIVFGVGFAGLGFVFAFMQWFKIASFRLRQGVAALAALFGVALIVSMSMIYASLPTVPAWYTWVVPFQFFATAIVLGSAGVTMALVLMTLVRQRPAKDAPVEVPVRNTTDPAAGKTWKETLGFTPNKREINAAPTAEEWRWTVSIIRLCAALAALAAVGVLISYVVHLQNLAMHPEPAAAISAAAFTGAFFWTRLILLGVGAVAVGFVAYKMADDAALARLTPLAAWVTLGFVVLLAAEFMGRSLHYDSQQLIGIG</sequence>
<dbReference type="GO" id="GO:0009389">
    <property type="term" value="F:dimethyl sulfoxide reductase activity"/>
    <property type="evidence" value="ECO:0007669"/>
    <property type="project" value="TreeGrafter"/>
</dbReference>
<dbReference type="Proteomes" id="UP001225576">
    <property type="component" value="Unassembled WGS sequence"/>
</dbReference>
<dbReference type="RefSeq" id="WP_062614082.1">
    <property type="nucleotide sequence ID" value="NZ_JASPDQ010000001.1"/>
</dbReference>
<dbReference type="PATRIC" id="fig|59561.3.peg.1559"/>
<dbReference type="GO" id="GO:0009390">
    <property type="term" value="C:dimethyl sulfoxide reductase complex"/>
    <property type="evidence" value="ECO:0007669"/>
    <property type="project" value="TreeGrafter"/>
</dbReference>
<feature type="transmembrane region" description="Helical" evidence="1">
    <location>
        <begin position="232"/>
        <end position="253"/>
    </location>
</feature>
<dbReference type="InterPro" id="IPR007059">
    <property type="entry name" value="DmsC"/>
</dbReference>
<evidence type="ECO:0000256" key="1">
    <source>
        <dbReference type="SAM" id="Phobius"/>
    </source>
</evidence>
<dbReference type="PANTHER" id="PTHR38095:SF1">
    <property type="entry name" value="ANAEROBIC DIMETHYL SULFOXIDE REDUCTASE CHAIN YNFH"/>
    <property type="match status" value="1"/>
</dbReference>
<keyword evidence="1" id="KW-0472">Membrane</keyword>
<keyword evidence="1" id="KW-1133">Transmembrane helix</keyword>
<feature type="transmembrane region" description="Helical" evidence="1">
    <location>
        <begin position="120"/>
        <end position="141"/>
    </location>
</feature>
<reference evidence="3" key="2">
    <citation type="submission" date="2023-05" db="EMBL/GenBank/DDBJ databases">
        <title>Genomic Catalog of Human Bladder Bacteria.</title>
        <authorList>
            <person name="Du J."/>
        </authorList>
    </citation>
    <scope>NUCLEOTIDE SEQUENCE</scope>
    <source>
        <strain evidence="3">UMB1304A</strain>
    </source>
</reference>
<organism evidence="2 4">
    <name type="scientific">Trueperella bernardiae</name>
    <dbReference type="NCBI Taxonomy" id="59561"/>
    <lineage>
        <taxon>Bacteria</taxon>
        <taxon>Bacillati</taxon>
        <taxon>Actinomycetota</taxon>
        <taxon>Actinomycetes</taxon>
        <taxon>Actinomycetales</taxon>
        <taxon>Actinomycetaceae</taxon>
        <taxon>Trueperella</taxon>
    </lineage>
</organism>
<dbReference type="GO" id="GO:0005886">
    <property type="term" value="C:plasma membrane"/>
    <property type="evidence" value="ECO:0007669"/>
    <property type="project" value="TreeGrafter"/>
</dbReference>
<dbReference type="EC" id="1.8.5.3" evidence="3"/>
<name>A0A0W1KI72_9ACTO</name>
<dbReference type="STRING" id="59561.AQZ59_01565"/>
<keyword evidence="4" id="KW-1185">Reference proteome</keyword>
<accession>A0A0W1KI72</accession>
<proteinExistence type="predicted"/>
<comment type="caution">
    <text evidence="2">The sequence shown here is derived from an EMBL/GenBank/DDBJ whole genome shotgun (WGS) entry which is preliminary data.</text>
</comment>
<dbReference type="GO" id="GO:0019645">
    <property type="term" value="P:anaerobic electron transport chain"/>
    <property type="evidence" value="ECO:0007669"/>
    <property type="project" value="InterPro"/>
</dbReference>
<dbReference type="OrthoDB" id="4394845at2"/>
<feature type="transmembrane region" description="Helical" evidence="1">
    <location>
        <begin position="304"/>
        <end position="325"/>
    </location>
</feature>
<keyword evidence="1" id="KW-0812">Transmembrane</keyword>
<gene>
    <name evidence="2" type="primary">dmsC_2</name>
    <name evidence="2" type="ORF">AQZ59_01565</name>
    <name evidence="3" type="ORF">QP858_00125</name>
</gene>
<dbReference type="EMBL" id="LNIZ01000008">
    <property type="protein sequence ID" value="KTF03606.1"/>
    <property type="molecule type" value="Genomic_DNA"/>
</dbReference>
<dbReference type="Pfam" id="PF04976">
    <property type="entry name" value="DmsC"/>
    <property type="match status" value="1"/>
</dbReference>
<keyword evidence="3" id="KW-0560">Oxidoreductase</keyword>
<protein>
    <submittedName>
        <fullName evidence="2">Anaerobic dimethyl sulfoxide reductase chain C</fullName>
    </submittedName>
    <submittedName>
        <fullName evidence="3">Dimethyl sulfoxide reductase anchor subunit</fullName>
        <ecNumber evidence="3">1.8.5.3</ecNumber>
    </submittedName>
</protein>
<evidence type="ECO:0000313" key="4">
    <source>
        <dbReference type="Proteomes" id="UP000054404"/>
    </source>
</evidence>
<dbReference type="PANTHER" id="PTHR38095">
    <property type="entry name" value="ANAEROBIC DIMETHYL SULFOXIDE REDUCTASE CHAIN YNFH"/>
    <property type="match status" value="1"/>
</dbReference>
<reference evidence="2 4" key="1">
    <citation type="submission" date="2015-11" db="EMBL/GenBank/DDBJ databases">
        <title>Draft Genome Sequence of the Type Strain Trueperella bernardiae LCDC 89-0504T, Isolated from Blood Culture.</title>
        <authorList>
            <person name="Bernier A.-M."/>
            <person name="Bernard K."/>
        </authorList>
    </citation>
    <scope>NUCLEOTIDE SEQUENCE [LARGE SCALE GENOMIC DNA]</scope>
    <source>
        <strain evidence="2 4">LCDC 89-0504</strain>
    </source>
</reference>
<feature type="transmembrane region" description="Helical" evidence="1">
    <location>
        <begin position="89"/>
        <end position="108"/>
    </location>
</feature>
<evidence type="ECO:0000313" key="3">
    <source>
        <dbReference type="EMBL" id="MDK8600874.1"/>
    </source>
</evidence>
<feature type="transmembrane region" description="Helical" evidence="1">
    <location>
        <begin position="147"/>
        <end position="174"/>
    </location>
</feature>
<dbReference type="Proteomes" id="UP000054404">
    <property type="component" value="Unassembled WGS sequence"/>
</dbReference>
<feature type="transmembrane region" description="Helical" evidence="1">
    <location>
        <begin position="44"/>
        <end position="65"/>
    </location>
</feature>
<feature type="transmembrane region" description="Helical" evidence="1">
    <location>
        <begin position="6"/>
        <end position="32"/>
    </location>
</feature>